<dbReference type="InterPro" id="IPR031127">
    <property type="entry name" value="E3_UB_ligase_RBR"/>
</dbReference>
<dbReference type="InterPro" id="IPR044066">
    <property type="entry name" value="TRIAD_supradom"/>
</dbReference>
<accession>A0A9W4P068</accession>
<dbReference type="PROSITE" id="PS51873">
    <property type="entry name" value="TRIAD"/>
    <property type="match status" value="1"/>
</dbReference>
<dbReference type="OrthoDB" id="10066232at2759"/>
<keyword evidence="3" id="KW-0808">Transferase</keyword>
<keyword evidence="8" id="KW-0862">Zinc</keyword>
<dbReference type="Pfam" id="PF01485">
    <property type="entry name" value="IBR"/>
    <property type="match status" value="1"/>
</dbReference>
<sequence length="436" mass="50037">MDDRQNKEAILRLLHEDLMALKGAAKGKQRAGKLTDFGLAIKSMQDDIQNMERSIKDQSQAHSTSSAVLTDQSILMSLAREERIANEDHRLAVALNNGQRLRRLRPANTKPEPDDNIDAVSTIMEDLMTRMSVLNEPDNGEGSSRAISSHQPMARRVRCVSCLEKCDSVLSVGKCGHEYCLDCTREMFLGSIRDEELYPPRCCGNVLPPGVAMRVLNYSELREFSHRALEWTAKSRVYCADPTCSTFIPTFAIENDQGTCPKCHQQTHLPCRSLVHHGMDCPMDESLPLVLDIAKAKGWKRCPHCRTMVELLRGCNHMTCRCGREFCYVCTATWKTCGCDAWQEERLMDEAHQIVEEEVPRNAGHEMRQRALNGAIQNLRQHEEDGCEHHRDSQWAWRNRGSMQCDVCFHQLPEYIFMCRNCRMRACWRCRRHRLR</sequence>
<comment type="caution">
    <text evidence="10">The sequence shown here is derived from an EMBL/GenBank/DDBJ whole genome shotgun (WGS) entry which is preliminary data.</text>
</comment>
<organism evidence="10 11">
    <name type="scientific">Penicillium salamii</name>
    <dbReference type="NCBI Taxonomy" id="1612424"/>
    <lineage>
        <taxon>Eukaryota</taxon>
        <taxon>Fungi</taxon>
        <taxon>Dikarya</taxon>
        <taxon>Ascomycota</taxon>
        <taxon>Pezizomycotina</taxon>
        <taxon>Eurotiomycetes</taxon>
        <taxon>Eurotiomycetidae</taxon>
        <taxon>Eurotiales</taxon>
        <taxon>Aspergillaceae</taxon>
        <taxon>Penicillium</taxon>
    </lineage>
</organism>
<proteinExistence type="predicted"/>
<evidence type="ECO:0000259" key="9">
    <source>
        <dbReference type="PROSITE" id="PS51873"/>
    </source>
</evidence>
<gene>
    <name evidence="10" type="ORF">PSALAMII_LOCUS10469</name>
</gene>
<evidence type="ECO:0000256" key="3">
    <source>
        <dbReference type="ARBA" id="ARBA00022679"/>
    </source>
</evidence>
<evidence type="ECO:0000313" key="10">
    <source>
        <dbReference type="EMBL" id="CAG8427472.1"/>
    </source>
</evidence>
<evidence type="ECO:0000256" key="2">
    <source>
        <dbReference type="ARBA" id="ARBA00012251"/>
    </source>
</evidence>
<keyword evidence="6" id="KW-0863">Zinc-finger</keyword>
<dbReference type="GO" id="GO:0008270">
    <property type="term" value="F:zinc ion binding"/>
    <property type="evidence" value="ECO:0007669"/>
    <property type="project" value="UniProtKB-KW"/>
</dbReference>
<dbReference type="AlphaFoldDB" id="A0A9W4P068"/>
<dbReference type="SUPFAM" id="SSF57850">
    <property type="entry name" value="RING/U-box"/>
    <property type="match status" value="1"/>
</dbReference>
<evidence type="ECO:0000256" key="5">
    <source>
        <dbReference type="ARBA" id="ARBA00022737"/>
    </source>
</evidence>
<dbReference type="Proteomes" id="UP001152592">
    <property type="component" value="Unassembled WGS sequence"/>
</dbReference>
<keyword evidence="4" id="KW-0479">Metal-binding</keyword>
<comment type="catalytic activity">
    <reaction evidence="1">
        <text>[E2 ubiquitin-conjugating enzyme]-S-ubiquitinyl-L-cysteine + [acceptor protein]-L-lysine = [E2 ubiquitin-conjugating enzyme]-L-cysteine + [acceptor protein]-N(6)-ubiquitinyl-L-lysine.</text>
        <dbReference type="EC" id="2.3.2.31"/>
    </reaction>
</comment>
<evidence type="ECO:0000256" key="6">
    <source>
        <dbReference type="ARBA" id="ARBA00022771"/>
    </source>
</evidence>
<evidence type="ECO:0000256" key="8">
    <source>
        <dbReference type="ARBA" id="ARBA00022833"/>
    </source>
</evidence>
<protein>
    <recommendedName>
        <fullName evidence="2">RBR-type E3 ubiquitin transferase</fullName>
        <ecNumber evidence="2">2.3.2.31</ecNumber>
    </recommendedName>
</protein>
<reference evidence="10" key="1">
    <citation type="submission" date="2021-07" db="EMBL/GenBank/DDBJ databases">
        <authorList>
            <person name="Branca A.L. A."/>
        </authorList>
    </citation>
    <scope>NUCLEOTIDE SEQUENCE</scope>
</reference>
<dbReference type="PANTHER" id="PTHR11685">
    <property type="entry name" value="RBR FAMILY RING FINGER AND IBR DOMAIN-CONTAINING"/>
    <property type="match status" value="1"/>
</dbReference>
<evidence type="ECO:0000313" key="11">
    <source>
        <dbReference type="Proteomes" id="UP001152592"/>
    </source>
</evidence>
<dbReference type="Gene3D" id="1.20.120.1750">
    <property type="match status" value="1"/>
</dbReference>
<feature type="domain" description="RING-type" evidence="9">
    <location>
        <begin position="155"/>
        <end position="349"/>
    </location>
</feature>
<evidence type="ECO:0000256" key="1">
    <source>
        <dbReference type="ARBA" id="ARBA00001798"/>
    </source>
</evidence>
<keyword evidence="5" id="KW-0677">Repeat</keyword>
<dbReference type="Pfam" id="PF22191">
    <property type="entry name" value="IBR_1"/>
    <property type="match status" value="1"/>
</dbReference>
<dbReference type="CDD" id="cd22584">
    <property type="entry name" value="Rcat_RBR_unk"/>
    <property type="match status" value="1"/>
</dbReference>
<keyword evidence="7" id="KW-0833">Ubl conjugation pathway</keyword>
<evidence type="ECO:0000256" key="7">
    <source>
        <dbReference type="ARBA" id="ARBA00022786"/>
    </source>
</evidence>
<name>A0A9W4P068_9EURO</name>
<evidence type="ECO:0000256" key="4">
    <source>
        <dbReference type="ARBA" id="ARBA00022723"/>
    </source>
</evidence>
<dbReference type="EMBL" id="CAJVPD010000293">
    <property type="protein sequence ID" value="CAG8427472.1"/>
    <property type="molecule type" value="Genomic_DNA"/>
</dbReference>
<dbReference type="InterPro" id="IPR002867">
    <property type="entry name" value="IBR_dom"/>
</dbReference>
<dbReference type="GO" id="GO:0016567">
    <property type="term" value="P:protein ubiquitination"/>
    <property type="evidence" value="ECO:0007669"/>
    <property type="project" value="InterPro"/>
</dbReference>
<dbReference type="EC" id="2.3.2.31" evidence="2"/>
<dbReference type="GO" id="GO:0061630">
    <property type="term" value="F:ubiquitin protein ligase activity"/>
    <property type="evidence" value="ECO:0007669"/>
    <property type="project" value="UniProtKB-EC"/>
</dbReference>